<evidence type="ECO:0000256" key="1">
    <source>
        <dbReference type="SAM" id="SignalP"/>
    </source>
</evidence>
<evidence type="ECO:0000313" key="2">
    <source>
        <dbReference type="EMBL" id="QFU74356.1"/>
    </source>
</evidence>
<name>A0A5P9NFR1_9GAMM</name>
<reference evidence="2 3" key="1">
    <citation type="submission" date="2019-02" db="EMBL/GenBank/DDBJ databases">
        <authorList>
            <person name="Li S.-H."/>
        </authorList>
    </citation>
    <scope>NUCLEOTIDE SEQUENCE [LARGE SCALE GENOMIC DNA]</scope>
    <source>
        <strain evidence="2 3">IMCC14385</strain>
    </source>
</reference>
<dbReference type="RefSeq" id="WP_152660467.1">
    <property type="nucleotide sequence ID" value="NZ_CP036422.1"/>
</dbReference>
<organism evidence="2 3">
    <name type="scientific">Halioglobus maricola</name>
    <dbReference type="NCBI Taxonomy" id="2601894"/>
    <lineage>
        <taxon>Bacteria</taxon>
        <taxon>Pseudomonadati</taxon>
        <taxon>Pseudomonadota</taxon>
        <taxon>Gammaproteobacteria</taxon>
        <taxon>Cellvibrionales</taxon>
        <taxon>Halieaceae</taxon>
        <taxon>Halioglobus</taxon>
    </lineage>
</organism>
<proteinExistence type="predicted"/>
<protein>
    <submittedName>
        <fullName evidence="2">Uncharacterized protein</fullName>
    </submittedName>
</protein>
<dbReference type="EMBL" id="CP036422">
    <property type="protein sequence ID" value="QFU74356.1"/>
    <property type="molecule type" value="Genomic_DNA"/>
</dbReference>
<feature type="signal peptide" evidence="1">
    <location>
        <begin position="1"/>
        <end position="23"/>
    </location>
</feature>
<feature type="chain" id="PRO_5025045176" evidence="1">
    <location>
        <begin position="24"/>
        <end position="549"/>
    </location>
</feature>
<accession>A0A5P9NFR1</accession>
<dbReference type="Proteomes" id="UP000326287">
    <property type="component" value="Chromosome"/>
</dbReference>
<gene>
    <name evidence="2" type="ORF">EY643_01095</name>
</gene>
<dbReference type="AlphaFoldDB" id="A0A5P9NFR1"/>
<sequence>MTETVCMRRTISMTILFFSACLAACGARDTESQIQQFCSTLTEVNSGSVDTVGLSELDGHTAVALVLLENSPPSLASDLERIHQTVGAWARSISEGHSMVDTFDLLSAPELIGSEGRVTDFAANHCDIDLGGPQWIEAPPPSSEQLCPAWPRVGTPLTFNHFPNLPDIAGSNYFAQNFLISKFAAMLGIETLKGAFVVEPGGRVVFRGQYPETRYFAYHPNDMDLNNLETLRDENLEPDTGSVNPFREIASSLAENRYSATLVFGPQPSRPEPNTSYVGLRKDGMSDNSFVINMLRMYHVDSGNGPGSGGVPLPSLSIYDAEGELTLHFEECDMFAPGNAPVRTEQVFPALPVIDHRARNPAQWTTSSNFDGPSDLMANSDVQYLATHYSELFGHIFVVRGKYLTQPNTRNGESPAAEGKDVRLFNLCTYNFWNGGASHCLLGNQLQRDPEGFYTLVISKHADKPENLQATHASWMDWGPYMDGQLQYRFVFRDNPIVAAIAAAADGGSVTEEIEPYVPAAVACDRTTYESGGWRACFEKAGMDKVPYM</sequence>
<keyword evidence="3" id="KW-1185">Reference proteome</keyword>
<evidence type="ECO:0000313" key="3">
    <source>
        <dbReference type="Proteomes" id="UP000326287"/>
    </source>
</evidence>
<dbReference type="OrthoDB" id="9146291at2"/>
<keyword evidence="1" id="KW-0732">Signal</keyword>
<dbReference type="KEGG" id="halc:EY643_01095"/>